<proteinExistence type="predicted"/>
<protein>
    <recommendedName>
        <fullName evidence="3">VIR protein</fullName>
    </recommendedName>
</protein>
<dbReference type="EMBL" id="KQ235250">
    <property type="protein sequence ID" value="KNA01594.1"/>
    <property type="molecule type" value="Genomic_DNA"/>
</dbReference>
<dbReference type="AlphaFoldDB" id="A0A0J9WF10"/>
<evidence type="ECO:0000313" key="1">
    <source>
        <dbReference type="EMBL" id="KNA01594.1"/>
    </source>
</evidence>
<dbReference type="Proteomes" id="UP000053239">
    <property type="component" value="Unassembled WGS sequence"/>
</dbReference>
<sequence>MPAYVKLSDIFSKTDINEEDKKTYDSAFSELLRHINHGHVFYNYNKEGCWYISYILHKEVEHVLKQDYNSYVYKLLKEFILKYNEYNSSSSDRCINDFFYINSDTYKIMNALYTLYDEYTNNKPIYDKTIPHNCAKFSKFLYSYNNFLNNYVSGTDFFNKILKHFDTEVRKTALKYKIYECREYPYEVGQLNLYTPPKPEQPIDPVPVEQHQALNVLERTGLQNSHHDVAHPPVTQLGEVRREEVEHENQVAEGKQETTLGHEITRNNVIPPEQGRVFKPEGAHKTERSHEHGIPQGYRRTYNQGKEGESFRAGLSPYPQDFATPDSSVQQELSYVSPFSQKSEPQKEDEGFMANMRNTITGVLGEIDPVPVVGVSGGMGALFLLFRYTPVGAFFRGGRGRVRRIPSGFHGQFLGEFPDIQDYYGGNIGYRQMNPLAE</sequence>
<reference evidence="1 2" key="1">
    <citation type="submission" date="2011-09" db="EMBL/GenBank/DDBJ databases">
        <title>The Genome Sequence of Plasmodium vivax North Korean.</title>
        <authorList>
            <consortium name="The Broad Institute Genome Sequencing Platform"/>
            <consortium name="The Broad Institute Genome Sequencing Center for Infectious Disease"/>
            <person name="Neafsey D."/>
            <person name="Carlton J."/>
            <person name="Barnwell J."/>
            <person name="Collins W."/>
            <person name="Escalante A."/>
            <person name="Mullikin J."/>
            <person name="Saul A."/>
            <person name="Guigo R."/>
            <person name="Camara F."/>
            <person name="Young S.K."/>
            <person name="Zeng Q."/>
            <person name="Gargeya S."/>
            <person name="Fitzgerald M."/>
            <person name="Haas B."/>
            <person name="Abouelleil A."/>
            <person name="Alvarado L."/>
            <person name="Arachchi H.M."/>
            <person name="Berlin A."/>
            <person name="Brown A."/>
            <person name="Chapman S.B."/>
            <person name="Chen Z."/>
            <person name="Dunbar C."/>
            <person name="Freedman E."/>
            <person name="Gearin G."/>
            <person name="Gellesch M."/>
            <person name="Goldberg J."/>
            <person name="Griggs A."/>
            <person name="Gujja S."/>
            <person name="Heiman D."/>
            <person name="Howarth C."/>
            <person name="Larson L."/>
            <person name="Lui A."/>
            <person name="MacDonald P.J.P."/>
            <person name="Montmayeur A."/>
            <person name="Murphy C."/>
            <person name="Neiman D."/>
            <person name="Pearson M."/>
            <person name="Priest M."/>
            <person name="Roberts A."/>
            <person name="Saif S."/>
            <person name="Shea T."/>
            <person name="Shenoy N."/>
            <person name="Sisk P."/>
            <person name="Stolte C."/>
            <person name="Sykes S."/>
            <person name="Wortman J."/>
            <person name="Nusbaum C."/>
            <person name="Birren B."/>
        </authorList>
    </citation>
    <scope>NUCLEOTIDE SEQUENCE [LARGE SCALE GENOMIC DNA]</scope>
    <source>
        <strain evidence="1 2">North Korean</strain>
    </source>
</reference>
<name>A0A0J9WF10_PLAVI</name>
<accession>A0A0J9WF10</accession>
<evidence type="ECO:0008006" key="3">
    <source>
        <dbReference type="Google" id="ProtNLM"/>
    </source>
</evidence>
<gene>
    <name evidence="1" type="ORF">PVNG_06502</name>
</gene>
<organism evidence="1 2">
    <name type="scientific">Plasmodium vivax North Korean</name>
    <dbReference type="NCBI Taxonomy" id="1035514"/>
    <lineage>
        <taxon>Eukaryota</taxon>
        <taxon>Sar</taxon>
        <taxon>Alveolata</taxon>
        <taxon>Apicomplexa</taxon>
        <taxon>Aconoidasida</taxon>
        <taxon>Haemosporida</taxon>
        <taxon>Plasmodiidae</taxon>
        <taxon>Plasmodium</taxon>
        <taxon>Plasmodium (Plasmodium)</taxon>
    </lineage>
</organism>
<evidence type="ECO:0000313" key="2">
    <source>
        <dbReference type="Proteomes" id="UP000053239"/>
    </source>
</evidence>
<dbReference type="OrthoDB" id="389398at2759"/>